<feature type="transmembrane region" description="Helical" evidence="7">
    <location>
        <begin position="150"/>
        <end position="171"/>
    </location>
</feature>
<evidence type="ECO:0000256" key="3">
    <source>
        <dbReference type="ARBA" id="ARBA00022692"/>
    </source>
</evidence>
<dbReference type="Gene3D" id="1.20.1740.10">
    <property type="entry name" value="Amino acid/polyamine transporter I"/>
    <property type="match status" value="1"/>
</dbReference>
<dbReference type="Pfam" id="PF13520">
    <property type="entry name" value="AA_permease_2"/>
    <property type="match status" value="1"/>
</dbReference>
<feature type="transmembrane region" description="Helical" evidence="7">
    <location>
        <begin position="226"/>
        <end position="248"/>
    </location>
</feature>
<keyword evidence="2" id="KW-1003">Cell membrane</keyword>
<evidence type="ECO:0000256" key="4">
    <source>
        <dbReference type="ARBA" id="ARBA00022989"/>
    </source>
</evidence>
<dbReference type="PANTHER" id="PTHR42770:SF8">
    <property type="entry name" value="PUTRESCINE IMPORTER PUUP"/>
    <property type="match status" value="1"/>
</dbReference>
<gene>
    <name evidence="8" type="ORF">SAMN04490220_5280</name>
</gene>
<evidence type="ECO:0000256" key="7">
    <source>
        <dbReference type="SAM" id="Phobius"/>
    </source>
</evidence>
<keyword evidence="3 7" id="KW-0812">Transmembrane</keyword>
<feature type="transmembrane region" description="Helical" evidence="7">
    <location>
        <begin position="12"/>
        <end position="40"/>
    </location>
</feature>
<feature type="transmembrane region" description="Helical" evidence="7">
    <location>
        <begin position="279"/>
        <end position="302"/>
    </location>
</feature>
<dbReference type="InterPro" id="IPR002293">
    <property type="entry name" value="AA/rel_permease1"/>
</dbReference>
<comment type="subcellular location">
    <subcellularLocation>
        <location evidence="1">Cell membrane</location>
        <topology evidence="1">Multi-pass membrane protein</topology>
    </subcellularLocation>
</comment>
<feature type="region of interest" description="Disordered" evidence="6">
    <location>
        <begin position="431"/>
        <end position="454"/>
    </location>
</feature>
<feature type="transmembrane region" description="Helical" evidence="7">
    <location>
        <begin position="349"/>
        <end position="369"/>
    </location>
</feature>
<evidence type="ECO:0000256" key="5">
    <source>
        <dbReference type="ARBA" id="ARBA00023136"/>
    </source>
</evidence>
<keyword evidence="4 7" id="KW-1133">Transmembrane helix</keyword>
<evidence type="ECO:0000256" key="2">
    <source>
        <dbReference type="ARBA" id="ARBA00022475"/>
    </source>
</evidence>
<name>A0A1H5CW93_RHOJO</name>
<feature type="transmembrane region" description="Helical" evidence="7">
    <location>
        <begin position="122"/>
        <end position="143"/>
    </location>
</feature>
<keyword evidence="5 7" id="KW-0472">Membrane</keyword>
<dbReference type="EMBL" id="FNTL01000004">
    <property type="protein sequence ID" value="SED70811.1"/>
    <property type="molecule type" value="Genomic_DNA"/>
</dbReference>
<feature type="transmembrane region" description="Helical" evidence="7">
    <location>
        <begin position="404"/>
        <end position="423"/>
    </location>
</feature>
<dbReference type="AlphaFoldDB" id="A0A1H5CW93"/>
<feature type="transmembrane region" description="Helical" evidence="7">
    <location>
        <begin position="46"/>
        <end position="65"/>
    </location>
</feature>
<sequence length="454" mass="48791">MTETQLARRLSLPSVVAFGLAYMAPSLVMVIFGVIAVASAGTAPTAFLLATGAMLLTATSYAKMARIHPVSGSAYFYARKNLGSPVGFLVGWSVLLDYLFLPMVAWLTQSIYLNAQFPAVPIWVWMLVNAGLTTTVNIVGVVLADRVNRILTGVAVFVVLLFSAYCVKYLAGHHPASITEPFWNANSTVVGVSAAAAVAAYSYLGFDAVTTLAEETRDARRNIPRAVVLVIAIGGTLFAVVAFLMQLVHPGAEFDDAQSAAYAMSIEVGGTLFADWTNLAAVIAGWASCLAVQLSSSRLLYIMGRDGVLPRRVFGRLDKRTKTPIFCLLVTGAMCILGLNLSLETAMGFINFGAFLAFTAVNACVIAYYVRHRRTRHINTVNYLVLPALGLCVTIYMITRLSELSITIGLSWFAIGVAYLVWLTRGFRRPTPESSTGHGTDTSEQRSEGAPSLA</sequence>
<protein>
    <submittedName>
        <fullName evidence="8">Amino acid transporter</fullName>
    </submittedName>
</protein>
<feature type="transmembrane region" description="Helical" evidence="7">
    <location>
        <begin position="323"/>
        <end position="343"/>
    </location>
</feature>
<feature type="transmembrane region" description="Helical" evidence="7">
    <location>
        <begin position="86"/>
        <end position="107"/>
    </location>
</feature>
<dbReference type="InterPro" id="IPR050367">
    <property type="entry name" value="APC_superfamily"/>
</dbReference>
<dbReference type="GO" id="GO:0005886">
    <property type="term" value="C:plasma membrane"/>
    <property type="evidence" value="ECO:0007669"/>
    <property type="project" value="UniProtKB-SubCell"/>
</dbReference>
<feature type="transmembrane region" description="Helical" evidence="7">
    <location>
        <begin position="183"/>
        <end position="206"/>
    </location>
</feature>
<reference evidence="9" key="1">
    <citation type="submission" date="2016-10" db="EMBL/GenBank/DDBJ databases">
        <authorList>
            <person name="Varghese N."/>
        </authorList>
    </citation>
    <scope>NUCLEOTIDE SEQUENCE [LARGE SCALE GENOMIC DNA]</scope>
    <source>
        <strain evidence="9">DSM 44719</strain>
    </source>
</reference>
<dbReference type="PIRSF" id="PIRSF006060">
    <property type="entry name" value="AA_transporter"/>
    <property type="match status" value="1"/>
</dbReference>
<dbReference type="RefSeq" id="WP_073365671.1">
    <property type="nucleotide sequence ID" value="NZ_FNTL01000004.1"/>
</dbReference>
<evidence type="ECO:0000313" key="9">
    <source>
        <dbReference type="Proteomes" id="UP000183407"/>
    </source>
</evidence>
<accession>A0A1H5CW93</accession>
<evidence type="ECO:0000256" key="6">
    <source>
        <dbReference type="SAM" id="MobiDB-lite"/>
    </source>
</evidence>
<dbReference type="OrthoDB" id="9762947at2"/>
<dbReference type="PANTHER" id="PTHR42770">
    <property type="entry name" value="AMINO ACID TRANSPORTER-RELATED"/>
    <property type="match status" value="1"/>
</dbReference>
<dbReference type="GO" id="GO:0022857">
    <property type="term" value="F:transmembrane transporter activity"/>
    <property type="evidence" value="ECO:0007669"/>
    <property type="project" value="InterPro"/>
</dbReference>
<dbReference type="Proteomes" id="UP000183407">
    <property type="component" value="Unassembled WGS sequence"/>
</dbReference>
<proteinExistence type="predicted"/>
<feature type="transmembrane region" description="Helical" evidence="7">
    <location>
        <begin position="381"/>
        <end position="398"/>
    </location>
</feature>
<evidence type="ECO:0000313" key="8">
    <source>
        <dbReference type="EMBL" id="SED70811.1"/>
    </source>
</evidence>
<organism evidence="8 9">
    <name type="scientific">Rhodococcus jostii</name>
    <dbReference type="NCBI Taxonomy" id="132919"/>
    <lineage>
        <taxon>Bacteria</taxon>
        <taxon>Bacillati</taxon>
        <taxon>Actinomycetota</taxon>
        <taxon>Actinomycetes</taxon>
        <taxon>Mycobacteriales</taxon>
        <taxon>Nocardiaceae</taxon>
        <taxon>Rhodococcus</taxon>
    </lineage>
</organism>
<evidence type="ECO:0000256" key="1">
    <source>
        <dbReference type="ARBA" id="ARBA00004651"/>
    </source>
</evidence>